<evidence type="ECO:0000256" key="2">
    <source>
        <dbReference type="ARBA" id="ARBA00023043"/>
    </source>
</evidence>
<evidence type="ECO:0000259" key="4">
    <source>
        <dbReference type="Pfam" id="PF14420"/>
    </source>
</evidence>
<keyword evidence="1" id="KW-0677">Repeat</keyword>
<evidence type="ECO:0000313" key="5">
    <source>
        <dbReference type="EMBL" id="CAH0027802.1"/>
    </source>
</evidence>
<dbReference type="EMBL" id="CABFNQ020000730">
    <property type="protein sequence ID" value="CAH0027802.1"/>
    <property type="molecule type" value="Genomic_DNA"/>
</dbReference>
<dbReference type="PANTHER" id="PTHR24198:SF165">
    <property type="entry name" value="ANKYRIN REPEAT-CONTAINING PROTEIN-RELATED"/>
    <property type="match status" value="1"/>
</dbReference>
<evidence type="ECO:0000256" key="3">
    <source>
        <dbReference type="PROSITE-ProRule" id="PRU00023"/>
    </source>
</evidence>
<dbReference type="InterPro" id="IPR025676">
    <property type="entry name" value="Clr5_dom"/>
</dbReference>
<keyword evidence="6" id="KW-1185">Reference proteome</keyword>
<dbReference type="InterPro" id="IPR002110">
    <property type="entry name" value="Ankyrin_rpt"/>
</dbReference>
<dbReference type="OrthoDB" id="539213at2759"/>
<dbReference type="InterPro" id="IPR036770">
    <property type="entry name" value="Ankyrin_rpt-contain_sf"/>
</dbReference>
<reference evidence="5" key="1">
    <citation type="submission" date="2021-10" db="EMBL/GenBank/DDBJ databases">
        <authorList>
            <person name="Piombo E."/>
        </authorList>
    </citation>
    <scope>NUCLEOTIDE SEQUENCE</scope>
</reference>
<evidence type="ECO:0000313" key="6">
    <source>
        <dbReference type="Proteomes" id="UP000696573"/>
    </source>
</evidence>
<dbReference type="Gene3D" id="1.25.40.20">
    <property type="entry name" value="Ankyrin repeat-containing domain"/>
    <property type="match status" value="3"/>
</dbReference>
<sequence>MASSSRTISQTVWEAQKETILHLRFTEGLPLSNNKNGGRTVMQVMREDHQFEATQSQYEQQLKRWGAAKHMKQSDWKSILPIYSRLKQRGLSPRIRLGETVLDERRVIKAQRRYFGQSDQVRIVSTTPRMSFAQNNLLRLDVRQHSGEYVEYSEFDATFNAELIPTLTAPVQPATANSHRQDQNIQDSQMLETGSRSNPTLVPEIDMQNDSLPIEVHLLSGEHLEYSEFNEVFNAGRTSGLTVPVQPTNITRNAQFQALQNDPTLASGSLSRFATLSPGLDIFRPNTSPLDIKCDDGGISLRSVMQQPLSPSDPGIFLESFALMSPARSVTHVNERIRTPGLTRSIRLLFKPYVDSILDSISPDIEQTENEFGNINAQMIATRLEHLLFEDSGHASKCTSSLMSQISYAVSQLPRIVISCFVNNLAGLDEFPLCLLFGLIKADANVRESLLSGLRSSNVIFATALLDCALRSAIRAGDEDILAIILEVTKGNITKIDLNSTVYRFNDKQCSPLGLAAILCYPGVVQKLLNFGAKVDVGALNEVVWEWYDSPTDRNEKRDARHQIIGIFLANGASADCTALKRVLKSGFATGSTLISLIRTTFGESHWEVFRNLGKGYFASVMKEYACVETLFFEFSKICQSMGCSDICKSAYADIFDKILRYAITDGNIELASSVLDHVQPTVWSLTAAIRTKCFEMIQVLLSKRIDIDGCARRFENLAFDYNHHNCGSDSDGSRDDDHDDHGNDYDNCNCTPLIDGKKGWYRPTTPLAEAILWRNQDLISTLEECGALDGVRDGTPGHLTAALVAAVRVGDVPLLKSLLRLGGACNFYDDLEVAIAEAIWARNVEMTKILFMRRMNKDASMWPRSPDICHLLIALKRRVYEIVFFLLEYGEDSREKARVVLEAVRWGDEAVIECMHDLEFFQPATLPPLWWVYPPPVSALGEAMAAGNAELVNRLLNWGADPSDHIPVAITIGDENMVRFLLDQGGKASGVEQAISNGRYSILELLLDRGAAPVWLEQTIESGRHDMMCSLLRYGADPADDGAFSVALLCDDRSFLSTLSDAFSSRYPNGKRGFGVGAFETALVHCDTSVLEQLLDLQLDVNGYRPAYPHWTPNILHIAIQQAMEGAIFGGVVHKCNPNGCKGDVVRRTDSEWEEIQTLLLDAGADTEKVSAGLTALLCAINTRRIQTVKLLLDRDINVNRPVKRGLRRTPLQQACEMGDFEIIKLLLGKGASVNAAPAMNGGATALQLAAIKGSQRIVRLLLDEGADIHGPKATFNGRTALEGAAEHGRLSILNTLLTEGASGFGADEIEGAMALAENEGHRGCVERLKLALYRLSNDHESPLSLRL</sequence>
<dbReference type="Pfam" id="PF14420">
    <property type="entry name" value="Clr5"/>
    <property type="match status" value="1"/>
</dbReference>
<dbReference type="Proteomes" id="UP000696573">
    <property type="component" value="Unassembled WGS sequence"/>
</dbReference>
<dbReference type="PROSITE" id="PS50297">
    <property type="entry name" value="ANK_REP_REGION"/>
    <property type="match status" value="3"/>
</dbReference>
<organism evidence="5 6">
    <name type="scientific">Clonostachys rhizophaga</name>
    <dbReference type="NCBI Taxonomy" id="160324"/>
    <lineage>
        <taxon>Eukaryota</taxon>
        <taxon>Fungi</taxon>
        <taxon>Dikarya</taxon>
        <taxon>Ascomycota</taxon>
        <taxon>Pezizomycotina</taxon>
        <taxon>Sordariomycetes</taxon>
        <taxon>Hypocreomycetidae</taxon>
        <taxon>Hypocreales</taxon>
        <taxon>Bionectriaceae</taxon>
        <taxon>Clonostachys</taxon>
    </lineage>
</organism>
<dbReference type="PROSITE" id="PS50088">
    <property type="entry name" value="ANK_REPEAT"/>
    <property type="match status" value="3"/>
</dbReference>
<evidence type="ECO:0000256" key="1">
    <source>
        <dbReference type="ARBA" id="ARBA00022737"/>
    </source>
</evidence>
<feature type="repeat" description="ANK" evidence="3">
    <location>
        <begin position="1278"/>
        <end position="1310"/>
    </location>
</feature>
<dbReference type="Pfam" id="PF12796">
    <property type="entry name" value="Ank_2"/>
    <property type="match status" value="2"/>
</dbReference>
<proteinExistence type="predicted"/>
<dbReference type="SUPFAM" id="SSF48403">
    <property type="entry name" value="Ankyrin repeat"/>
    <property type="match status" value="2"/>
</dbReference>
<protein>
    <recommendedName>
        <fullName evidence="4">Clr5 domain-containing protein</fullName>
    </recommendedName>
</protein>
<dbReference type="SMART" id="SM00248">
    <property type="entry name" value="ANK"/>
    <property type="match status" value="10"/>
</dbReference>
<feature type="domain" description="Clr5" evidence="4">
    <location>
        <begin position="10"/>
        <end position="69"/>
    </location>
</feature>
<accession>A0A9N9VQR8</accession>
<gene>
    <name evidence="5" type="ORF">CRHIZ90672A_00001770</name>
</gene>
<comment type="caution">
    <text evidence="5">The sequence shown here is derived from an EMBL/GenBank/DDBJ whole genome shotgun (WGS) entry which is preliminary data.</text>
</comment>
<feature type="repeat" description="ANK" evidence="3">
    <location>
        <begin position="1208"/>
        <end position="1240"/>
    </location>
</feature>
<dbReference type="PANTHER" id="PTHR24198">
    <property type="entry name" value="ANKYRIN REPEAT AND PROTEIN KINASE DOMAIN-CONTAINING PROTEIN"/>
    <property type="match status" value="1"/>
</dbReference>
<name>A0A9N9VQR8_9HYPO</name>
<feature type="repeat" description="ANK" evidence="3">
    <location>
        <begin position="1243"/>
        <end position="1275"/>
    </location>
</feature>
<keyword evidence="2 3" id="KW-0040">ANK repeat</keyword>